<dbReference type="OrthoDB" id="74240at2759"/>
<accession>A0A0P9FDQ1</accession>
<reference evidence="8 9" key="1">
    <citation type="journal article" date="2015" name="Front. Microbiol.">
        <title>Genome sequence of the plant growth promoting endophytic yeast Rhodotorula graminis WP1.</title>
        <authorList>
            <person name="Firrincieli A."/>
            <person name="Otillar R."/>
            <person name="Salamov A."/>
            <person name="Schmutz J."/>
            <person name="Khan Z."/>
            <person name="Redman R.S."/>
            <person name="Fleck N.D."/>
            <person name="Lindquist E."/>
            <person name="Grigoriev I.V."/>
            <person name="Doty S.L."/>
        </authorList>
    </citation>
    <scope>NUCLEOTIDE SEQUENCE [LARGE SCALE GENOMIC DNA]</scope>
    <source>
        <strain evidence="8 9">WP1</strain>
    </source>
</reference>
<name>A0A0P9FDQ1_RHOGW</name>
<dbReference type="CDD" id="cd20262">
    <property type="entry name" value="Complex1_LYR_LYRM2"/>
    <property type="match status" value="1"/>
</dbReference>
<evidence type="ECO:0000259" key="7">
    <source>
        <dbReference type="Pfam" id="PF05347"/>
    </source>
</evidence>
<dbReference type="AlphaFoldDB" id="A0A0P9FDQ1"/>
<sequence>MKATLELFASAAPARTSRLARTPHLPLDYFIHRASSLALYRQFIRATRSLGDVDARWETVQWVRKDFERYRGMVDSEKSKTLLALGQRQLKQLHATGSLIGGDSAKWRGRRSAK</sequence>
<dbReference type="RefSeq" id="XP_018269925.1">
    <property type="nucleotide sequence ID" value="XM_018417326.1"/>
</dbReference>
<keyword evidence="4" id="KW-0496">Mitochondrion</keyword>
<dbReference type="Pfam" id="PF05347">
    <property type="entry name" value="Complex1_LYR"/>
    <property type="match status" value="1"/>
</dbReference>
<keyword evidence="9" id="KW-1185">Reference proteome</keyword>
<dbReference type="InterPro" id="IPR008011">
    <property type="entry name" value="Complex1_LYR_dom"/>
</dbReference>
<feature type="domain" description="Complex 1 LYR protein" evidence="7">
    <location>
        <begin position="37"/>
        <end position="92"/>
    </location>
</feature>
<evidence type="ECO:0000256" key="4">
    <source>
        <dbReference type="ARBA" id="ARBA00023128"/>
    </source>
</evidence>
<dbReference type="PANTHER" id="PTHR13675">
    <property type="entry name" value="LYR MOTIF-CONTAINING PROTEIN 2"/>
    <property type="match status" value="1"/>
</dbReference>
<comment type="subcellular location">
    <subcellularLocation>
        <location evidence="1">Mitochondrion</location>
    </subcellularLocation>
</comment>
<dbReference type="PANTHER" id="PTHR13675:SF0">
    <property type="entry name" value="LYR MOTIF-CONTAINING PROTEIN 2"/>
    <property type="match status" value="1"/>
</dbReference>
<organism evidence="8 9">
    <name type="scientific">Rhodotorula graminis (strain WP1)</name>
    <dbReference type="NCBI Taxonomy" id="578459"/>
    <lineage>
        <taxon>Eukaryota</taxon>
        <taxon>Fungi</taxon>
        <taxon>Dikarya</taxon>
        <taxon>Basidiomycota</taxon>
        <taxon>Pucciniomycotina</taxon>
        <taxon>Microbotryomycetes</taxon>
        <taxon>Sporidiobolales</taxon>
        <taxon>Sporidiobolaceae</taxon>
        <taxon>Rhodotorula</taxon>
    </lineage>
</organism>
<evidence type="ECO:0000256" key="5">
    <source>
        <dbReference type="ARBA" id="ARBA00026235"/>
    </source>
</evidence>
<dbReference type="GeneID" id="28977774"/>
<comment type="function">
    <text evidence="6">Involved in efficient integration of the N-module into mitochondrial respiratory chain complex I.</text>
</comment>
<dbReference type="STRING" id="578459.A0A0P9FDQ1"/>
<dbReference type="EMBL" id="KQ474081">
    <property type="protein sequence ID" value="KPV73876.1"/>
    <property type="molecule type" value="Genomic_DNA"/>
</dbReference>
<evidence type="ECO:0000256" key="1">
    <source>
        <dbReference type="ARBA" id="ARBA00004173"/>
    </source>
</evidence>
<evidence type="ECO:0000256" key="2">
    <source>
        <dbReference type="ARBA" id="ARBA00009508"/>
    </source>
</evidence>
<evidence type="ECO:0000313" key="9">
    <source>
        <dbReference type="Proteomes" id="UP000053890"/>
    </source>
</evidence>
<dbReference type="GO" id="GO:0005739">
    <property type="term" value="C:mitochondrion"/>
    <property type="evidence" value="ECO:0007669"/>
    <property type="project" value="UniProtKB-SubCell"/>
</dbReference>
<dbReference type="InterPro" id="IPR045293">
    <property type="entry name" value="Complex1_LYR_LYRM2"/>
</dbReference>
<proteinExistence type="inferred from homology"/>
<dbReference type="Proteomes" id="UP000053890">
    <property type="component" value="Unassembled WGS sequence"/>
</dbReference>
<evidence type="ECO:0000256" key="6">
    <source>
        <dbReference type="ARBA" id="ARBA00044735"/>
    </source>
</evidence>
<comment type="similarity">
    <text evidence="2">Belongs to the complex I LYR family.</text>
</comment>
<evidence type="ECO:0000256" key="3">
    <source>
        <dbReference type="ARBA" id="ARBA00022946"/>
    </source>
</evidence>
<dbReference type="OMA" id="EARWHTI"/>
<evidence type="ECO:0000313" key="8">
    <source>
        <dbReference type="EMBL" id="KPV73876.1"/>
    </source>
</evidence>
<keyword evidence="3" id="KW-0809">Transit peptide</keyword>
<gene>
    <name evidence="8" type="ORF">RHOBADRAFT_54467</name>
</gene>
<protein>
    <recommendedName>
        <fullName evidence="5">LYR motif-containing protein 2</fullName>
    </recommendedName>
</protein>